<sequence length="201" mass="22680">MLRDSIPFSPSQKWKYEVDVSHSCFQMEHTSIQKAIFSGMGHEKEDEIMILIVIRFFVGKSHVPHHATLKEKGIEAAIQALFQFPDTHAICTECGLTRSSENGRAQCESCLFLEVFSDKKGPKAVCSICHEPAFRTMLPCGHVFHMTCLLQMDRHGLKCPNCRSALPSEMKRAFFGGCHCGDDDFSDDDDEDDDLDDQDDD</sequence>
<accession>A0A6C0IH19</accession>
<evidence type="ECO:0000259" key="1">
    <source>
        <dbReference type="PROSITE" id="PS50089"/>
    </source>
</evidence>
<protein>
    <recommendedName>
        <fullName evidence="1">RING-type domain-containing protein</fullName>
    </recommendedName>
</protein>
<dbReference type="InterPro" id="IPR013083">
    <property type="entry name" value="Znf_RING/FYVE/PHD"/>
</dbReference>
<proteinExistence type="predicted"/>
<dbReference type="Pfam" id="PF13639">
    <property type="entry name" value="zf-RING_2"/>
    <property type="match status" value="1"/>
</dbReference>
<dbReference type="SMART" id="SM00184">
    <property type="entry name" value="RING"/>
    <property type="match status" value="1"/>
</dbReference>
<reference evidence="2" key="1">
    <citation type="journal article" date="2020" name="Nature">
        <title>Giant virus diversity and host interactions through global metagenomics.</title>
        <authorList>
            <person name="Schulz F."/>
            <person name="Roux S."/>
            <person name="Paez-Espino D."/>
            <person name="Jungbluth S."/>
            <person name="Walsh D.A."/>
            <person name="Denef V.J."/>
            <person name="McMahon K.D."/>
            <person name="Konstantinidis K.T."/>
            <person name="Eloe-Fadrosh E.A."/>
            <person name="Kyrpides N.C."/>
            <person name="Woyke T."/>
        </authorList>
    </citation>
    <scope>NUCLEOTIDE SEQUENCE</scope>
    <source>
        <strain evidence="2">GVMAG-M-3300023184-71</strain>
    </source>
</reference>
<dbReference type="EMBL" id="MN740160">
    <property type="protein sequence ID" value="QHT90813.1"/>
    <property type="molecule type" value="Genomic_DNA"/>
</dbReference>
<dbReference type="SUPFAM" id="SSF57850">
    <property type="entry name" value="RING/U-box"/>
    <property type="match status" value="1"/>
</dbReference>
<name>A0A6C0IH19_9ZZZZ</name>
<organism evidence="2">
    <name type="scientific">viral metagenome</name>
    <dbReference type="NCBI Taxonomy" id="1070528"/>
    <lineage>
        <taxon>unclassified sequences</taxon>
        <taxon>metagenomes</taxon>
        <taxon>organismal metagenomes</taxon>
    </lineage>
</organism>
<evidence type="ECO:0000313" key="2">
    <source>
        <dbReference type="EMBL" id="QHT90813.1"/>
    </source>
</evidence>
<feature type="domain" description="RING-type" evidence="1">
    <location>
        <begin position="126"/>
        <end position="163"/>
    </location>
</feature>
<dbReference type="AlphaFoldDB" id="A0A6C0IH19"/>
<dbReference type="PROSITE" id="PS50089">
    <property type="entry name" value="ZF_RING_2"/>
    <property type="match status" value="1"/>
</dbReference>
<dbReference type="Gene3D" id="3.30.40.10">
    <property type="entry name" value="Zinc/RING finger domain, C3HC4 (zinc finger)"/>
    <property type="match status" value="1"/>
</dbReference>
<dbReference type="InterPro" id="IPR001841">
    <property type="entry name" value="Znf_RING"/>
</dbReference>